<dbReference type="Pfam" id="PF12220">
    <property type="entry name" value="U1snRNP70_N"/>
    <property type="match status" value="1"/>
</dbReference>
<comment type="caution">
    <text evidence="3">The sequence shown here is derived from an EMBL/GenBank/DDBJ whole genome shotgun (WGS) entry which is preliminary data.</text>
</comment>
<dbReference type="EMBL" id="JAWDGP010007236">
    <property type="protein sequence ID" value="KAK3727677.1"/>
    <property type="molecule type" value="Genomic_DNA"/>
</dbReference>
<sequence>MKEQSTNKDCTGGEKIQLPRLETHLDPKDTPPPTRVETRDERKERKRKERQEQHAYKLEQDLALWDPATNGTATMDPFKTLFVARITTVAYWKQRSGNTNVYSPYWKQRSGNTNVYSPYWKQRSGNTNVYSPYWKQRSGNTNVYSPYWKQRSGNTNVYSPYWKQRSGNTNVYSPYWKQRSGNTNVYSPYWKQRSGNTNVYSPYWKQRSGNTNVYSPYWKQRSGNTNLYSPLAPTIKTGNKSGDSANSLQMAGQSNLRRSGVFGDRSRPLQRDVQGETSNYGWSLAAPEPAGNGAWWFLDIARRHKAALESVKGRDSVGGDFTKGSARIGFARDIAAWGTFSGLERRCGLDTGRPFVPSGYTHVIVRKPSARIACCTQHGEGLPSERIT</sequence>
<dbReference type="InterPro" id="IPR022023">
    <property type="entry name" value="U1snRNP70_N"/>
</dbReference>
<reference evidence="3" key="1">
    <citation type="journal article" date="2023" name="G3 (Bethesda)">
        <title>A reference genome for the long-term kleptoplast-retaining sea slug Elysia crispata morphotype clarki.</title>
        <authorList>
            <person name="Eastman K.E."/>
            <person name="Pendleton A.L."/>
            <person name="Shaikh M.A."/>
            <person name="Suttiyut T."/>
            <person name="Ogas R."/>
            <person name="Tomko P."/>
            <person name="Gavelis G."/>
            <person name="Widhalm J.R."/>
            <person name="Wisecaver J.H."/>
        </authorList>
    </citation>
    <scope>NUCLEOTIDE SEQUENCE</scope>
    <source>
        <strain evidence="3">ECLA1</strain>
    </source>
</reference>
<dbReference type="AlphaFoldDB" id="A0AAE0Y0P2"/>
<evidence type="ECO:0000313" key="4">
    <source>
        <dbReference type="Proteomes" id="UP001283361"/>
    </source>
</evidence>
<dbReference type="Proteomes" id="UP001283361">
    <property type="component" value="Unassembled WGS sequence"/>
</dbReference>
<evidence type="ECO:0000259" key="2">
    <source>
        <dbReference type="Pfam" id="PF12220"/>
    </source>
</evidence>
<feature type="region of interest" description="Disordered" evidence="1">
    <location>
        <begin position="1"/>
        <end position="55"/>
    </location>
</feature>
<feature type="compositionally biased region" description="Basic and acidic residues" evidence="1">
    <location>
        <begin position="36"/>
        <end position="55"/>
    </location>
</feature>
<keyword evidence="4" id="KW-1185">Reference proteome</keyword>
<evidence type="ECO:0000256" key="1">
    <source>
        <dbReference type="SAM" id="MobiDB-lite"/>
    </source>
</evidence>
<accession>A0AAE0Y0P2</accession>
<gene>
    <name evidence="3" type="ORF">RRG08_032636</name>
</gene>
<feature type="domain" description="U1 small nuclear ribonucleoprotein of 70kDa N-terminal" evidence="2">
    <location>
        <begin position="21"/>
        <end position="70"/>
    </location>
</feature>
<evidence type="ECO:0000313" key="3">
    <source>
        <dbReference type="EMBL" id="KAK3727677.1"/>
    </source>
</evidence>
<name>A0AAE0Y0P2_9GAST</name>
<protein>
    <recommendedName>
        <fullName evidence="2">U1 small nuclear ribonucleoprotein of 70kDa N-terminal domain-containing protein</fullName>
    </recommendedName>
</protein>
<organism evidence="3 4">
    <name type="scientific">Elysia crispata</name>
    <name type="common">lettuce slug</name>
    <dbReference type="NCBI Taxonomy" id="231223"/>
    <lineage>
        <taxon>Eukaryota</taxon>
        <taxon>Metazoa</taxon>
        <taxon>Spiralia</taxon>
        <taxon>Lophotrochozoa</taxon>
        <taxon>Mollusca</taxon>
        <taxon>Gastropoda</taxon>
        <taxon>Heterobranchia</taxon>
        <taxon>Euthyneura</taxon>
        <taxon>Panpulmonata</taxon>
        <taxon>Sacoglossa</taxon>
        <taxon>Placobranchoidea</taxon>
        <taxon>Plakobranchidae</taxon>
        <taxon>Elysia</taxon>
    </lineage>
</organism>
<proteinExistence type="predicted"/>